<evidence type="ECO:0000313" key="7">
    <source>
        <dbReference type="Proteomes" id="UP000466848"/>
    </source>
</evidence>
<dbReference type="Pfam" id="PF03466">
    <property type="entry name" value="LysR_substrate"/>
    <property type="match status" value="1"/>
</dbReference>
<dbReference type="SUPFAM" id="SSF46785">
    <property type="entry name" value="Winged helix' DNA-binding domain"/>
    <property type="match status" value="1"/>
</dbReference>
<dbReference type="GO" id="GO:0000976">
    <property type="term" value="F:transcription cis-regulatory region binding"/>
    <property type="evidence" value="ECO:0007669"/>
    <property type="project" value="TreeGrafter"/>
</dbReference>
<dbReference type="PANTHER" id="PTHR30126">
    <property type="entry name" value="HTH-TYPE TRANSCRIPTIONAL REGULATOR"/>
    <property type="match status" value="1"/>
</dbReference>
<evidence type="ECO:0000256" key="3">
    <source>
        <dbReference type="ARBA" id="ARBA00023125"/>
    </source>
</evidence>
<dbReference type="Proteomes" id="UP000466848">
    <property type="component" value="Chromosome"/>
</dbReference>
<evidence type="ECO:0000256" key="2">
    <source>
        <dbReference type="ARBA" id="ARBA00023015"/>
    </source>
</evidence>
<dbReference type="RefSeq" id="WP_163067189.1">
    <property type="nucleotide sequence ID" value="NZ_CP048649.1"/>
</dbReference>
<dbReference type="InterPro" id="IPR036390">
    <property type="entry name" value="WH_DNA-bd_sf"/>
</dbReference>
<dbReference type="KEGG" id="abut:Ami103574_11725"/>
<dbReference type="CDD" id="cd08420">
    <property type="entry name" value="PBP2_CysL_like"/>
    <property type="match status" value="1"/>
</dbReference>
<reference evidence="6 7" key="1">
    <citation type="submission" date="2020-02" db="EMBL/GenBank/DDBJ databases">
        <authorList>
            <person name="Kim Y.B."/>
            <person name="Roh S.W."/>
        </authorList>
    </citation>
    <scope>NUCLEOTIDE SEQUENCE [LARGE SCALE GENOMIC DNA]</scope>
    <source>
        <strain evidence="6 7">DSM 103574</strain>
    </source>
</reference>
<dbReference type="Gene3D" id="1.10.10.10">
    <property type="entry name" value="Winged helix-like DNA-binding domain superfamily/Winged helix DNA-binding domain"/>
    <property type="match status" value="1"/>
</dbReference>
<name>A0A858BXP3_9FIRM</name>
<keyword evidence="3" id="KW-0238">DNA-binding</keyword>
<evidence type="ECO:0000313" key="6">
    <source>
        <dbReference type="EMBL" id="QIB69949.1"/>
    </source>
</evidence>
<dbReference type="InterPro" id="IPR036388">
    <property type="entry name" value="WH-like_DNA-bd_sf"/>
</dbReference>
<dbReference type="Pfam" id="PF00126">
    <property type="entry name" value="HTH_1"/>
    <property type="match status" value="1"/>
</dbReference>
<dbReference type="Gene3D" id="3.40.190.290">
    <property type="match status" value="1"/>
</dbReference>
<proteinExistence type="inferred from homology"/>
<accession>A0A858BXP3</accession>
<gene>
    <name evidence="6" type="ORF">Ami103574_11725</name>
</gene>
<protein>
    <submittedName>
        <fullName evidence="6">LysR family transcriptional regulator</fullName>
    </submittedName>
</protein>
<keyword evidence="2" id="KW-0805">Transcription regulation</keyword>
<dbReference type="AlphaFoldDB" id="A0A858BXP3"/>
<feature type="domain" description="HTH lysR-type" evidence="5">
    <location>
        <begin position="1"/>
        <end position="58"/>
    </location>
</feature>
<evidence type="ECO:0000256" key="4">
    <source>
        <dbReference type="ARBA" id="ARBA00023163"/>
    </source>
</evidence>
<dbReference type="EMBL" id="CP048649">
    <property type="protein sequence ID" value="QIB69949.1"/>
    <property type="molecule type" value="Genomic_DNA"/>
</dbReference>
<dbReference type="PRINTS" id="PR00039">
    <property type="entry name" value="HTHLYSR"/>
</dbReference>
<organism evidence="6 7">
    <name type="scientific">Aminipila butyrica</name>
    <dbReference type="NCBI Taxonomy" id="433296"/>
    <lineage>
        <taxon>Bacteria</taxon>
        <taxon>Bacillati</taxon>
        <taxon>Bacillota</taxon>
        <taxon>Clostridia</taxon>
        <taxon>Peptostreptococcales</taxon>
        <taxon>Anaerovoracaceae</taxon>
        <taxon>Aminipila</taxon>
    </lineage>
</organism>
<dbReference type="PROSITE" id="PS50931">
    <property type="entry name" value="HTH_LYSR"/>
    <property type="match status" value="1"/>
</dbReference>
<dbReference type="InterPro" id="IPR000847">
    <property type="entry name" value="LysR_HTH_N"/>
</dbReference>
<sequence>MTLRHFKIFVSVCDHMSMTAAAEELFISQSAISQAVAELERYYDVRLFERLSRKLYLTEAGERLLGYGRHMIRMNGDIEKDMRALHEHGAIRLGVSVTIGANVLPELVSLYKKSNPKTTIEVFESNTQQIEKRILQDQTDIALVEGDTSSPDLISFPFMDDELVLICGMKHRFASLSAIAAVELEKEEFIIREKGSGTRKTFEEGLAAHNISWKASWVCNNADTIKMAVAEGLGISIISKRAVEKEAQAGSLCVKGIEGIRFERKFKIIYHKNKYLTDQMKDFISLCLNS</sequence>
<dbReference type="GO" id="GO:0003700">
    <property type="term" value="F:DNA-binding transcription factor activity"/>
    <property type="evidence" value="ECO:0007669"/>
    <property type="project" value="InterPro"/>
</dbReference>
<keyword evidence="7" id="KW-1185">Reference proteome</keyword>
<keyword evidence="4" id="KW-0804">Transcription</keyword>
<dbReference type="PANTHER" id="PTHR30126:SF39">
    <property type="entry name" value="HTH-TYPE TRANSCRIPTIONAL REGULATOR CYSL"/>
    <property type="match status" value="1"/>
</dbReference>
<dbReference type="FunFam" id="1.10.10.10:FF:000001">
    <property type="entry name" value="LysR family transcriptional regulator"/>
    <property type="match status" value="1"/>
</dbReference>
<evidence type="ECO:0000259" key="5">
    <source>
        <dbReference type="PROSITE" id="PS50931"/>
    </source>
</evidence>
<dbReference type="InterPro" id="IPR005119">
    <property type="entry name" value="LysR_subst-bd"/>
</dbReference>
<evidence type="ECO:0000256" key="1">
    <source>
        <dbReference type="ARBA" id="ARBA00009437"/>
    </source>
</evidence>
<comment type="similarity">
    <text evidence="1">Belongs to the LysR transcriptional regulatory family.</text>
</comment>
<dbReference type="SUPFAM" id="SSF53850">
    <property type="entry name" value="Periplasmic binding protein-like II"/>
    <property type="match status" value="1"/>
</dbReference>